<dbReference type="EMBL" id="KN840763">
    <property type="protein sequence ID" value="KIP01592.1"/>
    <property type="molecule type" value="Genomic_DNA"/>
</dbReference>
<organism evidence="1 2">
    <name type="scientific">Phlebiopsis gigantea (strain 11061_1 CR5-6)</name>
    <name type="common">White-rot fungus</name>
    <name type="synonym">Peniophora gigantea</name>
    <dbReference type="NCBI Taxonomy" id="745531"/>
    <lineage>
        <taxon>Eukaryota</taxon>
        <taxon>Fungi</taxon>
        <taxon>Dikarya</taxon>
        <taxon>Basidiomycota</taxon>
        <taxon>Agaricomycotina</taxon>
        <taxon>Agaricomycetes</taxon>
        <taxon>Polyporales</taxon>
        <taxon>Phanerochaetaceae</taxon>
        <taxon>Phlebiopsis</taxon>
    </lineage>
</organism>
<reference evidence="1 2" key="1">
    <citation type="journal article" date="2014" name="PLoS Genet.">
        <title>Analysis of the Phlebiopsis gigantea genome, transcriptome and secretome provides insight into its pioneer colonization strategies of wood.</title>
        <authorList>
            <person name="Hori C."/>
            <person name="Ishida T."/>
            <person name="Igarashi K."/>
            <person name="Samejima M."/>
            <person name="Suzuki H."/>
            <person name="Master E."/>
            <person name="Ferreira P."/>
            <person name="Ruiz-Duenas F.J."/>
            <person name="Held B."/>
            <person name="Canessa P."/>
            <person name="Larrondo L.F."/>
            <person name="Schmoll M."/>
            <person name="Druzhinina I.S."/>
            <person name="Kubicek C.P."/>
            <person name="Gaskell J.A."/>
            <person name="Kersten P."/>
            <person name="St John F."/>
            <person name="Glasner J."/>
            <person name="Sabat G."/>
            <person name="Splinter BonDurant S."/>
            <person name="Syed K."/>
            <person name="Yadav J."/>
            <person name="Mgbeahuruike A.C."/>
            <person name="Kovalchuk A."/>
            <person name="Asiegbu F.O."/>
            <person name="Lackner G."/>
            <person name="Hoffmeister D."/>
            <person name="Rencoret J."/>
            <person name="Gutierrez A."/>
            <person name="Sun H."/>
            <person name="Lindquist E."/>
            <person name="Barry K."/>
            <person name="Riley R."/>
            <person name="Grigoriev I.V."/>
            <person name="Henrissat B."/>
            <person name="Kues U."/>
            <person name="Berka R.M."/>
            <person name="Martinez A.T."/>
            <person name="Covert S.F."/>
            <person name="Blanchette R.A."/>
            <person name="Cullen D."/>
        </authorList>
    </citation>
    <scope>NUCLEOTIDE SEQUENCE [LARGE SCALE GENOMIC DNA]</scope>
    <source>
        <strain evidence="1 2">11061_1 CR5-6</strain>
    </source>
</reference>
<gene>
    <name evidence="1" type="ORF">PHLGIDRAFT_131192</name>
</gene>
<proteinExistence type="predicted"/>
<accession>A0A0C3RZ23</accession>
<protein>
    <submittedName>
        <fullName evidence="1">Uncharacterized protein</fullName>
    </submittedName>
</protein>
<dbReference type="SUPFAM" id="SSF56112">
    <property type="entry name" value="Protein kinase-like (PK-like)"/>
    <property type="match status" value="1"/>
</dbReference>
<name>A0A0C3RZ23_PHLG1</name>
<evidence type="ECO:0000313" key="1">
    <source>
        <dbReference type="EMBL" id="KIP01592.1"/>
    </source>
</evidence>
<dbReference type="AlphaFoldDB" id="A0A0C3RZ23"/>
<dbReference type="Proteomes" id="UP000053257">
    <property type="component" value="Unassembled WGS sequence"/>
</dbReference>
<dbReference type="InterPro" id="IPR011009">
    <property type="entry name" value="Kinase-like_dom_sf"/>
</dbReference>
<sequence>MASYDCYVVVKHISAQTFSYRGRRVLVADLEAYVHGLANKELNTRGSAVYAVDSWPNDFDPTTLDDEDVREHWNSLTLKEVKQCPRCPGDLKFRDLTKVKALVAVKYVCAAYIFTRNVSTHAYHFTARIELEACLGDEAARVYDLVQKTLQKDATVQVYSTHTWPDTIDPSVDIPLKIEQQWSLLDDQFIRANCASCSEFSDVDIAPRMLFIAVVDDAPPSKTRINSTHENPYSRETIIHKSGHRKSPSQDATTRELRSTQSWSRPDALYNWRPFELSPPPIQIYSPVFAKFTRAMAAEAPDDSTAAELDGALNVIQTSTAIYADQVDRLVNLAPAFEGLPMFLGSPVLYFRTKMEPDGAVFLSEGSETLVAIVQLKNEIGAGDCDPLTQAECTYVNMVTSPAYTHLRKVSCCPVFLVGICGPYLVVGGAVFAHRLVSQRLTDYISLVPLAGECGRSPVETATRRVAKLWRALKTCVGDLKTYYGSLELPADARHRKPSSQPGAEVFIGPYLTTLEAEDGRTVRLTYEAHLAPDYPDKAIFRATMDARHPVVVKFVYGYCGEAHRLLADLAVPLAPRLHHCGPRADAGGLVVVVMDYVEPARDQRFTAAHAQALRTAMKALHAGGLVHGDLRRPNMLLKNAEELMVIDFDWSGREGKVRYPVDVSLRKDMGWHEGVGRGAAIEKAHDEHLVELLGSRVS</sequence>
<evidence type="ECO:0000313" key="2">
    <source>
        <dbReference type="Proteomes" id="UP000053257"/>
    </source>
</evidence>
<dbReference type="HOGENOM" id="CLU_013871_2_0_1"/>
<keyword evidence="2" id="KW-1185">Reference proteome</keyword>
<dbReference type="Gene3D" id="1.10.510.10">
    <property type="entry name" value="Transferase(Phosphotransferase) domain 1"/>
    <property type="match status" value="1"/>
</dbReference>
<dbReference type="OrthoDB" id="2803068at2759"/>